<protein>
    <submittedName>
        <fullName evidence="2">Uncharacterized protein</fullName>
    </submittedName>
</protein>
<evidence type="ECO:0000313" key="2">
    <source>
        <dbReference type="EMBL" id="CAL1598556.1"/>
    </source>
</evidence>
<evidence type="ECO:0000256" key="1">
    <source>
        <dbReference type="SAM" id="MobiDB-lite"/>
    </source>
</evidence>
<feature type="compositionally biased region" description="Basic and acidic residues" evidence="1">
    <location>
        <begin position="49"/>
        <end position="63"/>
    </location>
</feature>
<dbReference type="Proteomes" id="UP001497482">
    <property type="component" value="Chromosome 22"/>
</dbReference>
<accession>A0AAV2LD90</accession>
<feature type="compositionally biased region" description="Polar residues" evidence="1">
    <location>
        <begin position="10"/>
        <end position="19"/>
    </location>
</feature>
<organism evidence="2 3">
    <name type="scientific">Knipowitschia caucasica</name>
    <name type="common">Caucasian dwarf goby</name>
    <name type="synonym">Pomatoschistus caucasicus</name>
    <dbReference type="NCBI Taxonomy" id="637954"/>
    <lineage>
        <taxon>Eukaryota</taxon>
        <taxon>Metazoa</taxon>
        <taxon>Chordata</taxon>
        <taxon>Craniata</taxon>
        <taxon>Vertebrata</taxon>
        <taxon>Euteleostomi</taxon>
        <taxon>Actinopterygii</taxon>
        <taxon>Neopterygii</taxon>
        <taxon>Teleostei</taxon>
        <taxon>Neoteleostei</taxon>
        <taxon>Acanthomorphata</taxon>
        <taxon>Gobiaria</taxon>
        <taxon>Gobiiformes</taxon>
        <taxon>Gobioidei</taxon>
        <taxon>Gobiidae</taxon>
        <taxon>Gobiinae</taxon>
        <taxon>Knipowitschia</taxon>
    </lineage>
</organism>
<proteinExistence type="predicted"/>
<dbReference type="AlphaFoldDB" id="A0AAV2LD90"/>
<reference evidence="2 3" key="1">
    <citation type="submission" date="2024-04" db="EMBL/GenBank/DDBJ databases">
        <authorList>
            <person name="Waldvogel A.-M."/>
            <person name="Schoenle A."/>
        </authorList>
    </citation>
    <scope>NUCLEOTIDE SEQUENCE [LARGE SCALE GENOMIC DNA]</scope>
</reference>
<evidence type="ECO:0000313" key="3">
    <source>
        <dbReference type="Proteomes" id="UP001497482"/>
    </source>
</evidence>
<sequence>MSGAPLPSGAESQSQTDEVPSSGEEERVPDKTTPCTALALPEAPVHSSRRGELSGRSGADVRRRSVHRSLRR</sequence>
<feature type="region of interest" description="Disordered" evidence="1">
    <location>
        <begin position="1"/>
        <end position="72"/>
    </location>
</feature>
<name>A0AAV2LD90_KNICA</name>
<dbReference type="EMBL" id="OZ035844">
    <property type="protein sequence ID" value="CAL1598556.1"/>
    <property type="molecule type" value="Genomic_DNA"/>
</dbReference>
<gene>
    <name evidence="2" type="ORF">KC01_LOCUS26923</name>
</gene>
<keyword evidence="3" id="KW-1185">Reference proteome</keyword>